<dbReference type="InterPro" id="IPR018181">
    <property type="entry name" value="Heat_shock_70_CS"/>
</dbReference>
<dbReference type="PRINTS" id="PR00301">
    <property type="entry name" value="HEATSHOCK70"/>
</dbReference>
<dbReference type="KEGG" id="pfla:Pflav_039570"/>
<evidence type="ECO:0000256" key="4">
    <source>
        <dbReference type="ARBA" id="ARBA00023016"/>
    </source>
</evidence>
<dbReference type="Pfam" id="PF00012">
    <property type="entry name" value="HSP70"/>
    <property type="match status" value="1"/>
</dbReference>
<dbReference type="GO" id="GO:0140662">
    <property type="term" value="F:ATP-dependent protein folding chaperone"/>
    <property type="evidence" value="ECO:0007669"/>
    <property type="project" value="InterPro"/>
</dbReference>
<dbReference type="EMBL" id="AP022870">
    <property type="protein sequence ID" value="BCB77547.1"/>
    <property type="molecule type" value="Genomic_DNA"/>
</dbReference>
<dbReference type="SUPFAM" id="SSF53067">
    <property type="entry name" value="Actin-like ATPase domain"/>
    <property type="match status" value="2"/>
</dbReference>
<keyword evidence="3 6" id="KW-0067">ATP-binding</keyword>
<evidence type="ECO:0000256" key="1">
    <source>
        <dbReference type="ARBA" id="ARBA00007381"/>
    </source>
</evidence>
<organism evidence="8 9">
    <name type="scientific">Phytohabitans flavus</name>
    <dbReference type="NCBI Taxonomy" id="1076124"/>
    <lineage>
        <taxon>Bacteria</taxon>
        <taxon>Bacillati</taxon>
        <taxon>Actinomycetota</taxon>
        <taxon>Actinomycetes</taxon>
        <taxon>Micromonosporales</taxon>
        <taxon>Micromonosporaceae</taxon>
    </lineage>
</organism>
<proteinExistence type="inferred from homology"/>
<dbReference type="Gene3D" id="3.90.640.10">
    <property type="entry name" value="Actin, Chain A, domain 4"/>
    <property type="match status" value="1"/>
</dbReference>
<keyword evidence="9" id="KW-1185">Reference proteome</keyword>
<evidence type="ECO:0000256" key="3">
    <source>
        <dbReference type="ARBA" id="ARBA00022840"/>
    </source>
</evidence>
<name>A0A6F8XUT3_9ACTN</name>
<keyword evidence="5" id="KW-0143">Chaperone</keyword>
<dbReference type="Gene3D" id="3.30.420.40">
    <property type="match status" value="2"/>
</dbReference>
<evidence type="ECO:0008006" key="10">
    <source>
        <dbReference type="Google" id="ProtNLM"/>
    </source>
</evidence>
<accession>A0A6F8XUT3</accession>
<gene>
    <name evidence="8" type="ORF">Pflav_039570</name>
</gene>
<evidence type="ECO:0000313" key="8">
    <source>
        <dbReference type="EMBL" id="BCB77547.1"/>
    </source>
</evidence>
<dbReference type="PROSITE" id="PS01036">
    <property type="entry name" value="HSP70_3"/>
    <property type="match status" value="1"/>
</dbReference>
<sequence>MEATRISVDFGTSHTVAMLWVPGREPRPLIFDGSPLLPSAVYAMPDGRLVVGRDAWHAGSSNPAGLEPHPKRHIDEDNLLLDGREVPMEAVVAAVLRHVSLEADHVAGDHVDTAVLTCPASWAGARRDRLEAAARTVFGTVTLVAEPVAAARHHLAHTPVAGAGHVLVYDLGAGTFDASVLACLPDGRVELVASTGLDDAGGLDIDAAVVDHLGETLAARDPERWRRLAEPADRSDQRSRRQLWDSVRTAKEVLSRTATTIVHIPLFDEELPLGRERLDELARPVLDRTVALCRDLSAAARSGPLLGIFLVGGASRMPLVRTLLHQTLGVPPSAVDQPELAVAEGALAEPLPVPTEAWPPVAVTTPIPLARRGRRRLVAAGATVAVLVAAAGAVWIGTREDRPPPGDAQRTPTPVASVGGASPTPTPSPSASPLIDPCLVGVWISTNYMITNYIDGIRTQFNGSGGTVKTFRANGTFVHDYNRSAANTARVSGDNWRQLTRGTITGRLRSVGGKLIPSNTKASGENAWFKNGRRVDTIKMGADPTPSSYFCEAESLTEYTDDYHVDFKRQSG</sequence>
<evidence type="ECO:0000313" key="9">
    <source>
        <dbReference type="Proteomes" id="UP000502508"/>
    </source>
</evidence>
<keyword evidence="2 6" id="KW-0547">Nucleotide-binding</keyword>
<dbReference type="Proteomes" id="UP000502508">
    <property type="component" value="Chromosome"/>
</dbReference>
<dbReference type="InterPro" id="IPR013126">
    <property type="entry name" value="Hsp_70_fam"/>
</dbReference>
<protein>
    <recommendedName>
        <fullName evidence="10">Hsp70 protein</fullName>
    </recommendedName>
</protein>
<evidence type="ECO:0000256" key="7">
    <source>
        <dbReference type="SAM" id="MobiDB-lite"/>
    </source>
</evidence>
<reference evidence="8 9" key="2">
    <citation type="submission" date="2020-03" db="EMBL/GenBank/DDBJ databases">
        <authorList>
            <person name="Ichikawa N."/>
            <person name="Kimura A."/>
            <person name="Kitahashi Y."/>
            <person name="Uohara A."/>
        </authorList>
    </citation>
    <scope>NUCLEOTIDE SEQUENCE [LARGE SCALE GENOMIC DNA]</scope>
    <source>
        <strain evidence="8 9">NBRC 107702</strain>
    </source>
</reference>
<dbReference type="AlphaFoldDB" id="A0A6F8XUT3"/>
<evidence type="ECO:0000256" key="2">
    <source>
        <dbReference type="ARBA" id="ARBA00022741"/>
    </source>
</evidence>
<reference evidence="8 9" key="1">
    <citation type="submission" date="2020-03" db="EMBL/GenBank/DDBJ databases">
        <title>Whole genome shotgun sequence of Phytohabitans flavus NBRC 107702.</title>
        <authorList>
            <person name="Komaki H."/>
            <person name="Tamura T."/>
        </authorList>
    </citation>
    <scope>NUCLEOTIDE SEQUENCE [LARGE SCALE GENOMIC DNA]</scope>
    <source>
        <strain evidence="8 9">NBRC 107702</strain>
    </source>
</reference>
<comment type="similarity">
    <text evidence="1 6">Belongs to the heat shock protein 70 family.</text>
</comment>
<keyword evidence="4" id="KW-0346">Stress response</keyword>
<feature type="region of interest" description="Disordered" evidence="7">
    <location>
        <begin position="398"/>
        <end position="432"/>
    </location>
</feature>
<dbReference type="PANTHER" id="PTHR19375">
    <property type="entry name" value="HEAT SHOCK PROTEIN 70KDA"/>
    <property type="match status" value="1"/>
</dbReference>
<evidence type="ECO:0000256" key="5">
    <source>
        <dbReference type="ARBA" id="ARBA00023186"/>
    </source>
</evidence>
<dbReference type="RefSeq" id="WP_173037288.1">
    <property type="nucleotide sequence ID" value="NZ_AP022870.1"/>
</dbReference>
<dbReference type="GO" id="GO:0005524">
    <property type="term" value="F:ATP binding"/>
    <property type="evidence" value="ECO:0007669"/>
    <property type="project" value="UniProtKB-KW"/>
</dbReference>
<dbReference type="InterPro" id="IPR043129">
    <property type="entry name" value="ATPase_NBD"/>
</dbReference>
<evidence type="ECO:0000256" key="6">
    <source>
        <dbReference type="RuleBase" id="RU003322"/>
    </source>
</evidence>